<feature type="transmembrane region" description="Helical" evidence="6">
    <location>
        <begin position="12"/>
        <end position="30"/>
    </location>
</feature>
<organism evidence="8 9">
    <name type="scientific">Cristinia sonorae</name>
    <dbReference type="NCBI Taxonomy" id="1940300"/>
    <lineage>
        <taxon>Eukaryota</taxon>
        <taxon>Fungi</taxon>
        <taxon>Dikarya</taxon>
        <taxon>Basidiomycota</taxon>
        <taxon>Agaricomycotina</taxon>
        <taxon>Agaricomycetes</taxon>
        <taxon>Agaricomycetidae</taxon>
        <taxon>Agaricales</taxon>
        <taxon>Pleurotineae</taxon>
        <taxon>Stephanosporaceae</taxon>
        <taxon>Cristinia</taxon>
    </lineage>
</organism>
<comment type="similarity">
    <text evidence="2">Belongs to the MSOX/MTOX family.</text>
</comment>
<dbReference type="Pfam" id="PF01266">
    <property type="entry name" value="DAO"/>
    <property type="match status" value="1"/>
</dbReference>
<evidence type="ECO:0000256" key="4">
    <source>
        <dbReference type="ARBA" id="ARBA00022827"/>
    </source>
</evidence>
<evidence type="ECO:0000313" key="8">
    <source>
        <dbReference type="EMBL" id="KAH8087840.1"/>
    </source>
</evidence>
<dbReference type="Gene3D" id="3.50.50.60">
    <property type="entry name" value="FAD/NAD(P)-binding domain"/>
    <property type="match status" value="1"/>
</dbReference>
<evidence type="ECO:0000256" key="5">
    <source>
        <dbReference type="ARBA" id="ARBA00023002"/>
    </source>
</evidence>
<dbReference type="GO" id="GO:0008115">
    <property type="term" value="F:sarcosine oxidase activity"/>
    <property type="evidence" value="ECO:0007669"/>
    <property type="project" value="TreeGrafter"/>
</dbReference>
<dbReference type="AlphaFoldDB" id="A0A8K0XL85"/>
<sequence>MSHSKVMSLDDKIVIVGAGCFGLSTAYHLLKRGFTSVTVLDKSATLPAPDAASTDLNKVVRSSYSDVFYTRFAREAIAEWKNTSEWGDCYHESGVVVVGNSEATYADKAYENDISLGARIDTLSTPGAVRSAFPSGIKTGSFDNTTGYLNHDGGWASAAAAMSTILRKVTSLGATVLPSKTVTSLIKNNDGKTAGVDCADGSEYNADLVVLAAGSWMASAFPNLGLQHQLTATGQCIAWVELNAEEAAAYKQCPVYLDFVTGFYAFPPNQDNYVKFAIHSAGFTHTPPDGHQVSTPRTVLSDGEDGLRIPREAAKTIRQYLRGLYPDLAEKPFKGTRICWYTDTPDDDWIIGFHPSDSGIMLATAGCGHAFKFLPNIGRLVVDAIQGTMEPAVMQKLSFDRPQPVRDNEFTSGLYRLGQSAKELDLGSLCTAEDLLAQQAES</sequence>
<evidence type="ECO:0000256" key="6">
    <source>
        <dbReference type="SAM" id="Phobius"/>
    </source>
</evidence>
<keyword evidence="5" id="KW-0560">Oxidoreductase</keyword>
<dbReference type="SUPFAM" id="SSF51905">
    <property type="entry name" value="FAD/NAD(P)-binding domain"/>
    <property type="match status" value="1"/>
</dbReference>
<protein>
    <submittedName>
        <fullName evidence="8">FAD dependent oxidoreductase</fullName>
    </submittedName>
</protein>
<evidence type="ECO:0000256" key="1">
    <source>
        <dbReference type="ARBA" id="ARBA00001974"/>
    </source>
</evidence>
<dbReference type="InterPro" id="IPR001736">
    <property type="entry name" value="PLipase_D/transphosphatidylase"/>
</dbReference>
<evidence type="ECO:0000313" key="9">
    <source>
        <dbReference type="Proteomes" id="UP000813824"/>
    </source>
</evidence>
<dbReference type="InterPro" id="IPR006076">
    <property type="entry name" value="FAD-dep_OxRdtase"/>
</dbReference>
<name>A0A8K0XL85_9AGAR</name>
<keyword evidence="6" id="KW-0472">Membrane</keyword>
<dbReference type="GO" id="GO:0004657">
    <property type="term" value="F:proline dehydrogenase activity"/>
    <property type="evidence" value="ECO:0007669"/>
    <property type="project" value="TreeGrafter"/>
</dbReference>
<feature type="domain" description="PLD phosphodiesterase" evidence="7">
    <location>
        <begin position="1"/>
        <end position="25"/>
    </location>
</feature>
<keyword evidence="6" id="KW-1133">Transmembrane helix</keyword>
<dbReference type="Proteomes" id="UP000813824">
    <property type="component" value="Unassembled WGS sequence"/>
</dbReference>
<dbReference type="GO" id="GO:0050031">
    <property type="term" value="F:L-pipecolate oxidase activity"/>
    <property type="evidence" value="ECO:0007669"/>
    <property type="project" value="TreeGrafter"/>
</dbReference>
<reference evidence="8" key="1">
    <citation type="journal article" date="2021" name="New Phytol.">
        <title>Evolutionary innovations through gain and loss of genes in the ectomycorrhizal Boletales.</title>
        <authorList>
            <person name="Wu G."/>
            <person name="Miyauchi S."/>
            <person name="Morin E."/>
            <person name="Kuo A."/>
            <person name="Drula E."/>
            <person name="Varga T."/>
            <person name="Kohler A."/>
            <person name="Feng B."/>
            <person name="Cao Y."/>
            <person name="Lipzen A."/>
            <person name="Daum C."/>
            <person name="Hundley H."/>
            <person name="Pangilinan J."/>
            <person name="Johnson J."/>
            <person name="Barry K."/>
            <person name="LaButti K."/>
            <person name="Ng V."/>
            <person name="Ahrendt S."/>
            <person name="Min B."/>
            <person name="Choi I.G."/>
            <person name="Park H."/>
            <person name="Plett J.M."/>
            <person name="Magnuson J."/>
            <person name="Spatafora J.W."/>
            <person name="Nagy L.G."/>
            <person name="Henrissat B."/>
            <person name="Grigoriev I.V."/>
            <person name="Yang Z.L."/>
            <person name="Xu J."/>
            <person name="Martin F.M."/>
        </authorList>
    </citation>
    <scope>NUCLEOTIDE SEQUENCE</scope>
    <source>
        <strain evidence="8">KKN 215</strain>
    </source>
</reference>
<evidence type="ECO:0000259" key="7">
    <source>
        <dbReference type="PROSITE" id="PS50035"/>
    </source>
</evidence>
<keyword evidence="3" id="KW-0285">Flavoprotein</keyword>
<comment type="caution">
    <text evidence="8">The sequence shown here is derived from an EMBL/GenBank/DDBJ whole genome shotgun (WGS) entry which is preliminary data.</text>
</comment>
<comment type="cofactor">
    <cofactor evidence="1">
        <name>FAD</name>
        <dbReference type="ChEBI" id="CHEBI:57692"/>
    </cofactor>
</comment>
<dbReference type="Gene3D" id="3.30.9.10">
    <property type="entry name" value="D-Amino Acid Oxidase, subunit A, domain 2"/>
    <property type="match status" value="1"/>
</dbReference>
<gene>
    <name evidence="8" type="ORF">BXZ70DRAFT_536619</name>
</gene>
<evidence type="ECO:0000256" key="3">
    <source>
        <dbReference type="ARBA" id="ARBA00022630"/>
    </source>
</evidence>
<dbReference type="GO" id="GO:0050660">
    <property type="term" value="F:flavin adenine dinucleotide binding"/>
    <property type="evidence" value="ECO:0007669"/>
    <property type="project" value="InterPro"/>
</dbReference>
<dbReference type="InterPro" id="IPR045170">
    <property type="entry name" value="MTOX"/>
</dbReference>
<dbReference type="InterPro" id="IPR036188">
    <property type="entry name" value="FAD/NAD-bd_sf"/>
</dbReference>
<dbReference type="PROSITE" id="PS50035">
    <property type="entry name" value="PLD"/>
    <property type="match status" value="1"/>
</dbReference>
<evidence type="ECO:0000256" key="2">
    <source>
        <dbReference type="ARBA" id="ARBA00010989"/>
    </source>
</evidence>
<dbReference type="PANTHER" id="PTHR10961:SF46">
    <property type="entry name" value="PEROXISOMAL SARCOSINE OXIDASE"/>
    <property type="match status" value="1"/>
</dbReference>
<keyword evidence="4" id="KW-0274">FAD</keyword>
<dbReference type="SUPFAM" id="SSF54373">
    <property type="entry name" value="FAD-linked reductases, C-terminal domain"/>
    <property type="match status" value="1"/>
</dbReference>
<dbReference type="PANTHER" id="PTHR10961">
    <property type="entry name" value="PEROXISOMAL SARCOSINE OXIDASE"/>
    <property type="match status" value="1"/>
</dbReference>
<dbReference type="EMBL" id="JAEVFJ010000040">
    <property type="protein sequence ID" value="KAH8087840.1"/>
    <property type="molecule type" value="Genomic_DNA"/>
</dbReference>
<proteinExistence type="inferred from homology"/>
<accession>A0A8K0XL85</accession>
<keyword evidence="6" id="KW-0812">Transmembrane</keyword>
<dbReference type="OrthoDB" id="2219495at2759"/>
<keyword evidence="9" id="KW-1185">Reference proteome</keyword>